<sequence>MAIANPNSFGEEPSKFQLGAREEDRCGGTDQLASRIHDHRTSLTQHGSVFSRWIREQQHFLPSTSEELLHTSLSSENLTTDRLAKAYLDLYPLSPRPTNSPVYWKQSLEQHKSIMYRCVKTSTDISDQMKTETISTFNVLTAASGSCLLGWGTVRRMFSWGKQISDDQQFFGLSGRLQDETIGENSMLTEVTVMAADTWEVMTSAT</sequence>
<dbReference type="Proteomes" id="UP001283361">
    <property type="component" value="Unassembled WGS sequence"/>
</dbReference>
<accession>A0AAE0Z9M1</accession>
<comment type="caution">
    <text evidence="2">The sequence shown here is derived from an EMBL/GenBank/DDBJ whole genome shotgun (WGS) entry which is preliminary data.</text>
</comment>
<evidence type="ECO:0000313" key="3">
    <source>
        <dbReference type="Proteomes" id="UP001283361"/>
    </source>
</evidence>
<feature type="region of interest" description="Disordered" evidence="1">
    <location>
        <begin position="1"/>
        <end position="29"/>
    </location>
</feature>
<reference evidence="2" key="1">
    <citation type="journal article" date="2023" name="G3 (Bethesda)">
        <title>A reference genome for the long-term kleptoplast-retaining sea slug Elysia crispata morphotype clarki.</title>
        <authorList>
            <person name="Eastman K.E."/>
            <person name="Pendleton A.L."/>
            <person name="Shaikh M.A."/>
            <person name="Suttiyut T."/>
            <person name="Ogas R."/>
            <person name="Tomko P."/>
            <person name="Gavelis G."/>
            <person name="Widhalm J.R."/>
            <person name="Wisecaver J.H."/>
        </authorList>
    </citation>
    <scope>NUCLEOTIDE SEQUENCE</scope>
    <source>
        <strain evidence="2">ECLA1</strain>
    </source>
</reference>
<gene>
    <name evidence="2" type="ORF">RRG08_066972</name>
</gene>
<dbReference type="AlphaFoldDB" id="A0AAE0Z9M1"/>
<organism evidence="2 3">
    <name type="scientific">Elysia crispata</name>
    <name type="common">lettuce slug</name>
    <dbReference type="NCBI Taxonomy" id="231223"/>
    <lineage>
        <taxon>Eukaryota</taxon>
        <taxon>Metazoa</taxon>
        <taxon>Spiralia</taxon>
        <taxon>Lophotrochozoa</taxon>
        <taxon>Mollusca</taxon>
        <taxon>Gastropoda</taxon>
        <taxon>Heterobranchia</taxon>
        <taxon>Euthyneura</taxon>
        <taxon>Panpulmonata</taxon>
        <taxon>Sacoglossa</taxon>
        <taxon>Placobranchoidea</taxon>
        <taxon>Plakobranchidae</taxon>
        <taxon>Elysia</taxon>
    </lineage>
</organism>
<protein>
    <submittedName>
        <fullName evidence="2">Uncharacterized protein</fullName>
    </submittedName>
</protein>
<proteinExistence type="predicted"/>
<evidence type="ECO:0000256" key="1">
    <source>
        <dbReference type="SAM" id="MobiDB-lite"/>
    </source>
</evidence>
<name>A0AAE0Z9M1_9GAST</name>
<evidence type="ECO:0000313" key="2">
    <source>
        <dbReference type="EMBL" id="KAK3765424.1"/>
    </source>
</evidence>
<keyword evidence="3" id="KW-1185">Reference proteome</keyword>
<dbReference type="EMBL" id="JAWDGP010004303">
    <property type="protein sequence ID" value="KAK3765424.1"/>
    <property type="molecule type" value="Genomic_DNA"/>
</dbReference>